<proteinExistence type="predicted"/>
<sequence length="343" mass="37404">MPEVRIDTGLYFLAEHSARGALVHGGVGNVDIERILVEDGWQPVAFGDQENFSGVAKIRRTIRMLRTLASLPRGATLLLQWPVYAGQSRMLLRGLRRFRTDVRIICFLTDINGLKDADPALLERELAVFRGLTHFVAHNDTMRDWLLEKLPAARVATIDFFDFLAPWNAGERVPAPELCFAGNLEKSPFIARLGSLAGLRFHLYGAPAVFIPTAPNCSYHGSFPPAVLPARVAGAYGLIWDGTEISKHGGALGTYARWISPHKMSLYILAGMPVVCHSGSAAARLAEKYGIGFGVDSLFELEARIAALPPEEYASMRDRMAALAPGIAAGDRLRAALRELSGA</sequence>
<evidence type="ECO:0000259" key="2">
    <source>
        <dbReference type="Pfam" id="PF26334"/>
    </source>
</evidence>
<keyword evidence="1" id="KW-0808">Transferase</keyword>
<reference evidence="4 5" key="1">
    <citation type="submission" date="2019-03" db="EMBL/GenBank/DDBJ databases">
        <authorList>
            <person name="Kim M.K.M."/>
        </authorList>
    </citation>
    <scope>NUCLEOTIDE SEQUENCE [LARGE SCALE GENOMIC DNA]</scope>
    <source>
        <strain evidence="4 5">17J68-12</strain>
    </source>
</reference>
<evidence type="ECO:0000256" key="1">
    <source>
        <dbReference type="ARBA" id="ARBA00022679"/>
    </source>
</evidence>
<dbReference type="Gene3D" id="3.40.50.2000">
    <property type="entry name" value="Glycogen Phosphorylase B"/>
    <property type="match status" value="2"/>
</dbReference>
<accession>A0A4R1BPV2</accession>
<protein>
    <recommendedName>
        <fullName evidence="6">Beta-1,6-galactofuranosyltransferase</fullName>
    </recommendedName>
</protein>
<evidence type="ECO:0000259" key="3">
    <source>
        <dbReference type="Pfam" id="PF26337"/>
    </source>
</evidence>
<feature type="domain" description="Glucosyltransferase 3-like N-terminal" evidence="2">
    <location>
        <begin position="30"/>
        <end position="149"/>
    </location>
</feature>
<dbReference type="Proteomes" id="UP000295334">
    <property type="component" value="Unassembled WGS sequence"/>
</dbReference>
<dbReference type="OrthoDB" id="9790931at2"/>
<dbReference type="Pfam" id="PF26337">
    <property type="entry name" value="Gtf3_C"/>
    <property type="match status" value="1"/>
</dbReference>
<name>A0A4R1BPV2_9BACT</name>
<dbReference type="RefSeq" id="WP_131446485.1">
    <property type="nucleotide sequence ID" value="NZ_SJZI01000002.1"/>
</dbReference>
<dbReference type="EMBL" id="SJZI01000002">
    <property type="protein sequence ID" value="TCJ19296.1"/>
    <property type="molecule type" value="Genomic_DNA"/>
</dbReference>
<organism evidence="4 5">
    <name type="scientific">Flaviaesturariibacter flavus</name>
    <dbReference type="NCBI Taxonomy" id="2502780"/>
    <lineage>
        <taxon>Bacteria</taxon>
        <taxon>Pseudomonadati</taxon>
        <taxon>Bacteroidota</taxon>
        <taxon>Chitinophagia</taxon>
        <taxon>Chitinophagales</taxon>
        <taxon>Chitinophagaceae</taxon>
        <taxon>Flaviaestuariibacter</taxon>
    </lineage>
</organism>
<comment type="caution">
    <text evidence="4">The sequence shown here is derived from an EMBL/GenBank/DDBJ whole genome shotgun (WGS) entry which is preliminary data.</text>
</comment>
<gene>
    <name evidence="4" type="ORF">EPD60_02440</name>
</gene>
<keyword evidence="5" id="KW-1185">Reference proteome</keyword>
<evidence type="ECO:0000313" key="5">
    <source>
        <dbReference type="Proteomes" id="UP000295334"/>
    </source>
</evidence>
<dbReference type="InterPro" id="IPR058592">
    <property type="entry name" value="Gtf3_C"/>
</dbReference>
<evidence type="ECO:0008006" key="6">
    <source>
        <dbReference type="Google" id="ProtNLM"/>
    </source>
</evidence>
<dbReference type="InterPro" id="IPR058591">
    <property type="entry name" value="Gtf3_N"/>
</dbReference>
<evidence type="ECO:0000313" key="4">
    <source>
        <dbReference type="EMBL" id="TCJ19296.1"/>
    </source>
</evidence>
<feature type="domain" description="Glucosyltransferase 3-like C-terminal" evidence="3">
    <location>
        <begin position="178"/>
        <end position="339"/>
    </location>
</feature>
<dbReference type="Pfam" id="PF26334">
    <property type="entry name" value="Gtf3_N"/>
    <property type="match status" value="1"/>
</dbReference>
<dbReference type="AlphaFoldDB" id="A0A4R1BPV2"/>